<sequence>MLVLTMCGWLITDYCALSGPGCALRLALITIDSHASISCGVAKTQTVSRCSHQVAMSPATARPVYKCRSRVCTAASAGMVRNRGHLSWPTTTTSISPIITNALLCFN</sequence>
<accession>A0A6A3LRV5</accession>
<feature type="chain" id="PRO_5036380072" description="Secreted protein" evidence="1">
    <location>
        <begin position="19"/>
        <end position="107"/>
    </location>
</feature>
<dbReference type="Proteomes" id="UP000434957">
    <property type="component" value="Unassembled WGS sequence"/>
</dbReference>
<protein>
    <recommendedName>
        <fullName evidence="8">Secreted protein</fullName>
    </recommendedName>
</protein>
<proteinExistence type="predicted"/>
<dbReference type="EMBL" id="QXFU01003865">
    <property type="protein sequence ID" value="KAE8972225.1"/>
    <property type="molecule type" value="Genomic_DNA"/>
</dbReference>
<dbReference type="AlphaFoldDB" id="A0A6A3LRV5"/>
<evidence type="ECO:0000313" key="3">
    <source>
        <dbReference type="EMBL" id="KAE9020827.1"/>
    </source>
</evidence>
<evidence type="ECO:0000313" key="5">
    <source>
        <dbReference type="Proteomes" id="UP000429607"/>
    </source>
</evidence>
<name>A0A6A3LRV5_9STRA</name>
<keyword evidence="1" id="KW-0732">Signal</keyword>
<dbReference type="OrthoDB" id="10285589at2759"/>
<dbReference type="EMBL" id="QXFV01000928">
    <property type="protein sequence ID" value="KAE9020827.1"/>
    <property type="molecule type" value="Genomic_DNA"/>
</dbReference>
<dbReference type="Proteomes" id="UP000435112">
    <property type="component" value="Unassembled WGS sequence"/>
</dbReference>
<reference evidence="5 7" key="1">
    <citation type="submission" date="2018-09" db="EMBL/GenBank/DDBJ databases">
        <title>Genomic investigation of the strawberry pathogen Phytophthora fragariae indicates pathogenicity is determined by transcriptional variation in three key races.</title>
        <authorList>
            <person name="Adams T.M."/>
            <person name="Armitage A.D."/>
            <person name="Sobczyk M.K."/>
            <person name="Bates H.J."/>
            <person name="Dunwell J.M."/>
            <person name="Nellist C.F."/>
            <person name="Harrison R.J."/>
        </authorList>
    </citation>
    <scope>NUCLEOTIDE SEQUENCE [LARGE SCALE GENOMIC DNA]</scope>
    <source>
        <strain evidence="3 5">SCRP249</strain>
        <strain evidence="2 7">SCRP324</strain>
        <strain evidence="4 6">SCRP333</strain>
    </source>
</reference>
<feature type="signal peptide" evidence="1">
    <location>
        <begin position="1"/>
        <end position="18"/>
    </location>
</feature>
<comment type="caution">
    <text evidence="3">The sequence shown here is derived from an EMBL/GenBank/DDBJ whole genome shotgun (WGS) entry which is preliminary data.</text>
</comment>
<evidence type="ECO:0000313" key="4">
    <source>
        <dbReference type="EMBL" id="KAE9280828.1"/>
    </source>
</evidence>
<dbReference type="EMBL" id="QXFT01004022">
    <property type="protein sequence ID" value="KAE9280828.1"/>
    <property type="molecule type" value="Genomic_DNA"/>
</dbReference>
<evidence type="ECO:0000313" key="6">
    <source>
        <dbReference type="Proteomes" id="UP000434957"/>
    </source>
</evidence>
<organism evidence="3 5">
    <name type="scientific">Phytophthora rubi</name>
    <dbReference type="NCBI Taxonomy" id="129364"/>
    <lineage>
        <taxon>Eukaryota</taxon>
        <taxon>Sar</taxon>
        <taxon>Stramenopiles</taxon>
        <taxon>Oomycota</taxon>
        <taxon>Peronosporomycetes</taxon>
        <taxon>Peronosporales</taxon>
        <taxon>Peronosporaceae</taxon>
        <taxon>Phytophthora</taxon>
    </lineage>
</organism>
<evidence type="ECO:0000313" key="7">
    <source>
        <dbReference type="Proteomes" id="UP000435112"/>
    </source>
</evidence>
<dbReference type="Proteomes" id="UP000429607">
    <property type="component" value="Unassembled WGS sequence"/>
</dbReference>
<gene>
    <name evidence="3" type="ORF">PR001_g13500</name>
    <name evidence="2" type="ORF">PR002_g26585</name>
    <name evidence="4" type="ORF">PR003_g27847</name>
</gene>
<keyword evidence="6" id="KW-1185">Reference proteome</keyword>
<evidence type="ECO:0000256" key="1">
    <source>
        <dbReference type="SAM" id="SignalP"/>
    </source>
</evidence>
<evidence type="ECO:0008006" key="8">
    <source>
        <dbReference type="Google" id="ProtNLM"/>
    </source>
</evidence>
<evidence type="ECO:0000313" key="2">
    <source>
        <dbReference type="EMBL" id="KAE8972225.1"/>
    </source>
</evidence>